<evidence type="ECO:0000313" key="2">
    <source>
        <dbReference type="Proteomes" id="UP000247498"/>
    </source>
</evidence>
<sequence length="238" mass="24782">MGVVWGPAAPRAAAEAATPAAPAPAAGAALAAALRPAARALSAALLAAAALASPGPALADGSAEAPLYFGSGCFWGRQREFVEAEKALGRTSPDQISALVGYAGGAQAGPDGRVCYYYSDPRTIYEKLGHAEVVSVSLTPGDEAAQAAEFRRFADTYFSQFQRLRNGKMQRLDPQDFGAGYRNVVGLPGGVGSPFFKWHQFHQGMGFEAFPPSYTRDLKAAVAATGKIDPTGCPELPF</sequence>
<accession>A0A2V0P5W0</accession>
<keyword evidence="2" id="KW-1185">Reference proteome</keyword>
<dbReference type="Proteomes" id="UP000247498">
    <property type="component" value="Unassembled WGS sequence"/>
</dbReference>
<dbReference type="OrthoDB" id="443672at2759"/>
<dbReference type="InParanoid" id="A0A2V0P5W0"/>
<gene>
    <name evidence="1" type="ORF">Rsub_08279</name>
</gene>
<dbReference type="SUPFAM" id="SSF55068">
    <property type="entry name" value="Peptide methionine sulfoxide reductase"/>
    <property type="match status" value="1"/>
</dbReference>
<proteinExistence type="predicted"/>
<comment type="caution">
    <text evidence="1">The sequence shown here is derived from an EMBL/GenBank/DDBJ whole genome shotgun (WGS) entry which is preliminary data.</text>
</comment>
<dbReference type="InterPro" id="IPR036509">
    <property type="entry name" value="Met_Sox_Rdtase_MsrA_sf"/>
</dbReference>
<organism evidence="1 2">
    <name type="scientific">Raphidocelis subcapitata</name>
    <dbReference type="NCBI Taxonomy" id="307507"/>
    <lineage>
        <taxon>Eukaryota</taxon>
        <taxon>Viridiplantae</taxon>
        <taxon>Chlorophyta</taxon>
        <taxon>core chlorophytes</taxon>
        <taxon>Chlorophyceae</taxon>
        <taxon>CS clade</taxon>
        <taxon>Sphaeropleales</taxon>
        <taxon>Selenastraceae</taxon>
        <taxon>Raphidocelis</taxon>
    </lineage>
</organism>
<evidence type="ECO:0000313" key="1">
    <source>
        <dbReference type="EMBL" id="GBF95248.1"/>
    </source>
</evidence>
<name>A0A2V0P5W0_9CHLO</name>
<protein>
    <submittedName>
        <fullName evidence="1">Peptide methionine sulphoxide reductase</fullName>
    </submittedName>
</protein>
<dbReference type="GO" id="GO:0008113">
    <property type="term" value="F:peptide-methionine (S)-S-oxide reductase activity"/>
    <property type="evidence" value="ECO:0007669"/>
    <property type="project" value="InterPro"/>
</dbReference>
<reference evidence="1 2" key="1">
    <citation type="journal article" date="2018" name="Sci. Rep.">
        <title>Raphidocelis subcapitata (=Pseudokirchneriella subcapitata) provides an insight into genome evolution and environmental adaptations in the Sphaeropleales.</title>
        <authorList>
            <person name="Suzuki S."/>
            <person name="Yamaguchi H."/>
            <person name="Nakajima N."/>
            <person name="Kawachi M."/>
        </authorList>
    </citation>
    <scope>NUCLEOTIDE SEQUENCE [LARGE SCALE GENOMIC DNA]</scope>
    <source>
        <strain evidence="1 2">NIES-35</strain>
    </source>
</reference>
<dbReference type="Gene3D" id="3.30.1060.10">
    <property type="entry name" value="Peptide methionine sulphoxide reductase MsrA"/>
    <property type="match status" value="1"/>
</dbReference>
<dbReference type="AlphaFoldDB" id="A0A2V0P5W0"/>
<dbReference type="EMBL" id="BDRX01000062">
    <property type="protein sequence ID" value="GBF95248.1"/>
    <property type="molecule type" value="Genomic_DNA"/>
</dbReference>